<dbReference type="PANTHER" id="PTHR31793">
    <property type="entry name" value="4-HYDROXYBENZOYL-COA THIOESTERASE FAMILY MEMBER"/>
    <property type="match status" value="1"/>
</dbReference>
<dbReference type="InterPro" id="IPR006684">
    <property type="entry name" value="YbgC/YbaW"/>
</dbReference>
<evidence type="ECO:0000256" key="1">
    <source>
        <dbReference type="ARBA" id="ARBA00005953"/>
    </source>
</evidence>
<dbReference type="InterPro" id="IPR029069">
    <property type="entry name" value="HotDog_dom_sf"/>
</dbReference>
<dbReference type="SUPFAM" id="SSF54637">
    <property type="entry name" value="Thioesterase/thiol ester dehydrase-isomerase"/>
    <property type="match status" value="1"/>
</dbReference>
<dbReference type="EC" id="3.1.2.-" evidence="3"/>
<reference evidence="4" key="1">
    <citation type="journal article" date="2019" name="Int. J. Syst. Evol. Microbiol.">
        <title>The Global Catalogue of Microorganisms (GCM) 10K type strain sequencing project: providing services to taxonomists for standard genome sequencing and annotation.</title>
        <authorList>
            <consortium name="The Broad Institute Genomics Platform"/>
            <consortium name="The Broad Institute Genome Sequencing Center for Infectious Disease"/>
            <person name="Wu L."/>
            <person name="Ma J."/>
        </authorList>
    </citation>
    <scope>NUCLEOTIDE SEQUENCE [LARGE SCALE GENOMIC DNA]</scope>
    <source>
        <strain evidence="4">CGMCC 1.19061</strain>
    </source>
</reference>
<evidence type="ECO:0000313" key="4">
    <source>
        <dbReference type="Proteomes" id="UP001596026"/>
    </source>
</evidence>
<dbReference type="Pfam" id="PF13279">
    <property type="entry name" value="4HBT_2"/>
    <property type="match status" value="1"/>
</dbReference>
<comment type="similarity">
    <text evidence="1">Belongs to the 4-hydroxybenzoyl-CoA thioesterase family.</text>
</comment>
<sequence>MTYSGYLRQPHYYETDQMGIIHHSNYIRWFEEARVDWLAFLDVPYYKIEEVGIIIPVLGVSCEYKEMIRYEDKVRIEVTIDKYTGTRLDFSYEIYNEKNNRLLTTGTSNHCFLNKENNRLLQLKRSHPEMHQIFLETFEKQKGQTND</sequence>
<dbReference type="InterPro" id="IPR050563">
    <property type="entry name" value="4-hydroxybenzoyl-CoA_TE"/>
</dbReference>
<accession>A0ABV9M4X5</accession>
<dbReference type="PIRSF" id="PIRSF003230">
    <property type="entry name" value="YbgC"/>
    <property type="match status" value="1"/>
</dbReference>
<dbReference type="NCBIfam" id="TIGR00051">
    <property type="entry name" value="YbgC/FadM family acyl-CoA thioesterase"/>
    <property type="match status" value="1"/>
</dbReference>
<dbReference type="GO" id="GO:0016787">
    <property type="term" value="F:hydrolase activity"/>
    <property type="evidence" value="ECO:0007669"/>
    <property type="project" value="UniProtKB-KW"/>
</dbReference>
<protein>
    <submittedName>
        <fullName evidence="3">Acyl-CoA thioesterase</fullName>
        <ecNumber evidence="3">3.1.2.-</ecNumber>
    </submittedName>
</protein>
<dbReference type="Gene3D" id="3.10.129.10">
    <property type="entry name" value="Hotdog Thioesterase"/>
    <property type="match status" value="1"/>
</dbReference>
<keyword evidence="4" id="KW-1185">Reference proteome</keyword>
<evidence type="ECO:0000313" key="3">
    <source>
        <dbReference type="EMBL" id="MFC4710156.1"/>
    </source>
</evidence>
<dbReference type="PANTHER" id="PTHR31793:SF27">
    <property type="entry name" value="NOVEL THIOESTERASE SUPERFAMILY DOMAIN AND SAPOSIN A-TYPE DOMAIN CONTAINING PROTEIN (0610012H03RIK)"/>
    <property type="match status" value="1"/>
</dbReference>
<evidence type="ECO:0000256" key="2">
    <source>
        <dbReference type="ARBA" id="ARBA00022801"/>
    </source>
</evidence>
<dbReference type="CDD" id="cd00586">
    <property type="entry name" value="4HBT"/>
    <property type="match status" value="1"/>
</dbReference>
<dbReference type="Proteomes" id="UP001596026">
    <property type="component" value="Unassembled WGS sequence"/>
</dbReference>
<comment type="caution">
    <text evidence="3">The sequence shown here is derived from an EMBL/GenBank/DDBJ whole genome shotgun (WGS) entry which is preliminary data.</text>
</comment>
<dbReference type="EMBL" id="JBHSGT010000041">
    <property type="protein sequence ID" value="MFC4710156.1"/>
    <property type="molecule type" value="Genomic_DNA"/>
</dbReference>
<dbReference type="RefSeq" id="WP_379964806.1">
    <property type="nucleotide sequence ID" value="NZ_JBHSGT010000041.1"/>
</dbReference>
<proteinExistence type="inferred from homology"/>
<organism evidence="3 4">
    <name type="scientific">Enterococcus eurekensis</name>
    <dbReference type="NCBI Taxonomy" id="1159753"/>
    <lineage>
        <taxon>Bacteria</taxon>
        <taxon>Bacillati</taxon>
        <taxon>Bacillota</taxon>
        <taxon>Bacilli</taxon>
        <taxon>Lactobacillales</taxon>
        <taxon>Enterococcaceae</taxon>
        <taxon>Enterococcus</taxon>
    </lineage>
</organism>
<name>A0ABV9M4X5_9ENTE</name>
<keyword evidence="2 3" id="KW-0378">Hydrolase</keyword>
<gene>
    <name evidence="3" type="ORF">ACFO3L_05885</name>
</gene>